<dbReference type="Pfam" id="PF20684">
    <property type="entry name" value="Fung_rhodopsin"/>
    <property type="match status" value="1"/>
</dbReference>
<feature type="compositionally biased region" description="Polar residues" evidence="6">
    <location>
        <begin position="67"/>
        <end position="78"/>
    </location>
</feature>
<keyword evidence="10" id="KW-1185">Reference proteome</keyword>
<feature type="transmembrane region" description="Helical" evidence="7">
    <location>
        <begin position="368"/>
        <end position="386"/>
    </location>
</feature>
<proteinExistence type="inferred from homology"/>
<keyword evidence="2 7" id="KW-0812">Transmembrane</keyword>
<feature type="transmembrane region" description="Helical" evidence="7">
    <location>
        <begin position="292"/>
        <end position="315"/>
    </location>
</feature>
<evidence type="ECO:0000313" key="10">
    <source>
        <dbReference type="Proteomes" id="UP000310108"/>
    </source>
</evidence>
<sequence length="460" mass="51013">MHRGFVVPSIHLSPFPASHAAWSRGGGPSRPRPSRPIPSPCFSMGFFGEKEGSPTRPMAARLRFQHQHTPSSAPTSPRENAAGLCQSADEDPRITEDEDGHITSRTEARAGSRRSRRLQITMASDQERQNSLIITACLFTGISTIVVAARTFVRTVIIRKPGLDDYALLVATFAFHAFTLAYLAEIFMGKANHIGFPTSSLSMENMANLLKITLAIEVSYYVCITAIKVSILCMYLRFAVTRSLNVLCICTIVFHLLFFFISIGVTLFQCRPLHKMWDLTRTVEGACINTTAFFYFTSGFNIVTDIWILVLPIKTLSGILRPRREKIALGTISGVGLFATITSVVRLHTIYTYTLAEDVFRESILVNVWSMLEINVGVVCASVPALKPLFTPKALREATDRNRRAGYRYDSRERSAFRSNGSKSRDGALDLNRVGEQADSETMFKSTSRRSGSEDSSLGV</sequence>
<dbReference type="InterPro" id="IPR049326">
    <property type="entry name" value="Rhodopsin_dom_fungi"/>
</dbReference>
<feature type="domain" description="Rhodopsin" evidence="8">
    <location>
        <begin position="149"/>
        <end position="390"/>
    </location>
</feature>
<reference evidence="9 10" key="1">
    <citation type="journal article" date="2019" name="PLoS ONE">
        <title>Comparative genome analysis indicates high evolutionary potential of pathogenicity genes in Colletotrichum tanaceti.</title>
        <authorList>
            <person name="Lelwala R.V."/>
            <person name="Korhonen P.K."/>
            <person name="Young N.D."/>
            <person name="Scott J.B."/>
            <person name="Ades P.A."/>
            <person name="Gasser R.B."/>
            <person name="Taylor P.W.J."/>
        </authorList>
    </citation>
    <scope>NUCLEOTIDE SEQUENCE [LARGE SCALE GENOMIC DNA]</scope>
    <source>
        <strain evidence="9">BRIP57314</strain>
    </source>
</reference>
<name>A0A4U6X6Q8_9PEZI</name>
<evidence type="ECO:0000256" key="1">
    <source>
        <dbReference type="ARBA" id="ARBA00004141"/>
    </source>
</evidence>
<keyword evidence="3 7" id="KW-1133">Transmembrane helix</keyword>
<feature type="transmembrane region" description="Helical" evidence="7">
    <location>
        <begin position="209"/>
        <end position="232"/>
    </location>
</feature>
<evidence type="ECO:0000256" key="3">
    <source>
        <dbReference type="ARBA" id="ARBA00022989"/>
    </source>
</evidence>
<evidence type="ECO:0000256" key="7">
    <source>
        <dbReference type="SAM" id="Phobius"/>
    </source>
</evidence>
<dbReference type="GO" id="GO:0016020">
    <property type="term" value="C:membrane"/>
    <property type="evidence" value="ECO:0007669"/>
    <property type="project" value="UniProtKB-SubCell"/>
</dbReference>
<dbReference type="EMBL" id="PJEX01000368">
    <property type="protein sequence ID" value="TKW50703.1"/>
    <property type="molecule type" value="Genomic_DNA"/>
</dbReference>
<dbReference type="Proteomes" id="UP000310108">
    <property type="component" value="Unassembled WGS sequence"/>
</dbReference>
<feature type="region of interest" description="Disordered" evidence="6">
    <location>
        <begin position="413"/>
        <end position="460"/>
    </location>
</feature>
<dbReference type="PANTHER" id="PTHR33048">
    <property type="entry name" value="PTH11-LIKE INTEGRAL MEMBRANE PROTEIN (AFU_ORTHOLOGUE AFUA_5G11245)"/>
    <property type="match status" value="1"/>
</dbReference>
<evidence type="ECO:0000259" key="8">
    <source>
        <dbReference type="Pfam" id="PF20684"/>
    </source>
</evidence>
<evidence type="ECO:0000256" key="2">
    <source>
        <dbReference type="ARBA" id="ARBA00022692"/>
    </source>
</evidence>
<feature type="transmembrane region" description="Helical" evidence="7">
    <location>
        <begin position="327"/>
        <end position="348"/>
    </location>
</feature>
<feature type="region of interest" description="Disordered" evidence="6">
    <location>
        <begin position="16"/>
        <end position="116"/>
    </location>
</feature>
<evidence type="ECO:0000256" key="6">
    <source>
        <dbReference type="SAM" id="MobiDB-lite"/>
    </source>
</evidence>
<comment type="similarity">
    <text evidence="5">Belongs to the SAT4 family.</text>
</comment>
<gene>
    <name evidence="9" type="ORF">CTA1_10140</name>
</gene>
<protein>
    <recommendedName>
        <fullName evidence="8">Rhodopsin domain-containing protein</fullName>
    </recommendedName>
</protein>
<feature type="transmembrane region" description="Helical" evidence="7">
    <location>
        <begin position="132"/>
        <end position="153"/>
    </location>
</feature>
<evidence type="ECO:0000256" key="5">
    <source>
        <dbReference type="ARBA" id="ARBA00038359"/>
    </source>
</evidence>
<keyword evidence="4 7" id="KW-0472">Membrane</keyword>
<dbReference type="InterPro" id="IPR052337">
    <property type="entry name" value="SAT4-like"/>
</dbReference>
<organism evidence="9 10">
    <name type="scientific">Colletotrichum tanaceti</name>
    <dbReference type="NCBI Taxonomy" id="1306861"/>
    <lineage>
        <taxon>Eukaryota</taxon>
        <taxon>Fungi</taxon>
        <taxon>Dikarya</taxon>
        <taxon>Ascomycota</taxon>
        <taxon>Pezizomycotina</taxon>
        <taxon>Sordariomycetes</taxon>
        <taxon>Hypocreomycetidae</taxon>
        <taxon>Glomerellales</taxon>
        <taxon>Glomerellaceae</taxon>
        <taxon>Colletotrichum</taxon>
        <taxon>Colletotrichum destructivum species complex</taxon>
    </lineage>
</organism>
<dbReference type="STRING" id="1306861.A0A4U6X6Q8"/>
<feature type="compositionally biased region" description="Pro residues" evidence="6">
    <location>
        <begin position="30"/>
        <end position="39"/>
    </location>
</feature>
<accession>A0A4U6X6Q8</accession>
<feature type="transmembrane region" description="Helical" evidence="7">
    <location>
        <begin position="165"/>
        <end position="189"/>
    </location>
</feature>
<evidence type="ECO:0000256" key="4">
    <source>
        <dbReference type="ARBA" id="ARBA00023136"/>
    </source>
</evidence>
<comment type="caution">
    <text evidence="9">The sequence shown here is derived from an EMBL/GenBank/DDBJ whole genome shotgun (WGS) entry which is preliminary data.</text>
</comment>
<evidence type="ECO:0000313" key="9">
    <source>
        <dbReference type="EMBL" id="TKW50703.1"/>
    </source>
</evidence>
<feature type="compositionally biased region" description="Basic and acidic residues" evidence="6">
    <location>
        <begin position="90"/>
        <end position="110"/>
    </location>
</feature>
<dbReference type="AlphaFoldDB" id="A0A4U6X6Q8"/>
<feature type="transmembrane region" description="Helical" evidence="7">
    <location>
        <begin position="244"/>
        <end position="268"/>
    </location>
</feature>
<comment type="subcellular location">
    <subcellularLocation>
        <location evidence="1">Membrane</location>
        <topology evidence="1">Multi-pass membrane protein</topology>
    </subcellularLocation>
</comment>
<dbReference type="PANTHER" id="PTHR33048:SF123">
    <property type="entry name" value="INTEGRAL MEMBRANE PROTEIN"/>
    <property type="match status" value="1"/>
</dbReference>